<dbReference type="InterPro" id="IPR050796">
    <property type="entry name" value="SCF_F-box_component"/>
</dbReference>
<dbReference type="PANTHER" id="PTHR31672">
    <property type="entry name" value="BNACNNG10540D PROTEIN"/>
    <property type="match status" value="1"/>
</dbReference>
<reference evidence="2" key="2">
    <citation type="submission" date="2017-06" db="EMBL/GenBank/DDBJ databases">
        <title>The pomegranate genome and the genomics of punicalagin biosynthesis.</title>
        <authorList>
            <person name="Xu C."/>
        </authorList>
    </citation>
    <scope>NUCLEOTIDE SEQUENCE [LARGE SCALE GENOMIC DNA]</scope>
    <source>
        <tissue evidence="2">Fresh leaf</tissue>
    </source>
</reference>
<dbReference type="InterPro" id="IPR011043">
    <property type="entry name" value="Gal_Oxase/kelch_b-propeller"/>
</dbReference>
<dbReference type="InterPro" id="IPR036047">
    <property type="entry name" value="F-box-like_dom_sf"/>
</dbReference>
<comment type="caution">
    <text evidence="2">The sequence shown here is derived from an EMBL/GenBank/DDBJ whole genome shotgun (WGS) entry which is preliminary data.</text>
</comment>
<gene>
    <name evidence="2" type="ORF">CDL15_Pgr001443</name>
    <name evidence="3" type="ORF">CRG98_016706</name>
</gene>
<dbReference type="GeneID" id="116203756"/>
<evidence type="ECO:0000259" key="1">
    <source>
        <dbReference type="PROSITE" id="PS50181"/>
    </source>
</evidence>
<dbReference type="InterPro" id="IPR001810">
    <property type="entry name" value="F-box_dom"/>
</dbReference>
<dbReference type="STRING" id="22663.A0A218WLH4"/>
<evidence type="ECO:0000313" key="2">
    <source>
        <dbReference type="EMBL" id="OWM73329.1"/>
    </source>
</evidence>
<dbReference type="SUPFAM" id="SSF81383">
    <property type="entry name" value="F-box domain"/>
    <property type="match status" value="1"/>
</dbReference>
<dbReference type="Gene3D" id="1.20.1280.50">
    <property type="match status" value="1"/>
</dbReference>
<dbReference type="InterPro" id="IPR017451">
    <property type="entry name" value="F-box-assoc_interact_dom"/>
</dbReference>
<dbReference type="NCBIfam" id="TIGR01640">
    <property type="entry name" value="F_box_assoc_1"/>
    <property type="match status" value="1"/>
</dbReference>
<dbReference type="CDD" id="cd22157">
    <property type="entry name" value="F-box_AtFBW1-like"/>
    <property type="match status" value="1"/>
</dbReference>
<reference evidence="3 5" key="3">
    <citation type="submission" date="2017-11" db="EMBL/GenBank/DDBJ databases">
        <title>De-novo sequencing of pomegranate (Punica granatum L.) genome.</title>
        <authorList>
            <person name="Akparov Z."/>
            <person name="Amiraslanov A."/>
            <person name="Hajiyeva S."/>
            <person name="Abbasov M."/>
            <person name="Kaur K."/>
            <person name="Hamwieh A."/>
            <person name="Solovyev V."/>
            <person name="Salamov A."/>
            <person name="Braich B."/>
            <person name="Kosarev P."/>
            <person name="Mahmoud A."/>
            <person name="Hajiyev E."/>
            <person name="Babayeva S."/>
            <person name="Izzatullayeva V."/>
            <person name="Mammadov A."/>
            <person name="Mammadov A."/>
            <person name="Sharifova S."/>
            <person name="Ojaghi J."/>
            <person name="Eynullazada K."/>
            <person name="Bayramov B."/>
            <person name="Abdulazimova A."/>
            <person name="Shahmuradov I."/>
        </authorList>
    </citation>
    <scope>NUCLEOTIDE SEQUENCE [LARGE SCALE GENOMIC DNA]</scope>
    <source>
        <strain evidence="3">AG2017</strain>
        <strain evidence="5">cv. AG2017</strain>
        <tissue evidence="3">Leaf</tissue>
    </source>
</reference>
<dbReference type="PANTHER" id="PTHR31672:SF13">
    <property type="entry name" value="F-BOX PROTEIN CPR30-LIKE"/>
    <property type="match status" value="1"/>
</dbReference>
<sequence>MDGESTPDSASELPLELTAEVLSRLPVKTLFRFKSVCKSWRRLIESPSFIPRHLNHSVIRGDAGDPNGARSLLVKRRCRDTGKTLISLLSGENLELVSPVDIPLDMYSPSLKVIGSCNGVVCLSHGYDDFMFLWNPATRESRVLPKCINSHEDLWISDVPSAVTHGFGYHRAVDDYKVVRIAFQYSRGRPCFRAKVFALSEGSWREVPALPCKVYSLDCVALNGIVYWVAYNCGSDDMELILSFDMREEVFRRVYLPDLGFKPDGSCMKLAVCEQSLCLMTYNFRGRAKCLDLWVIDGGVGEESWTKRLSIGPIIGVRMPLGCGANGEIFVEKSNGGLAIYEASSETVRDLPVRGSAHSLDAHFYIESLVSITR</sequence>
<proteinExistence type="predicted"/>
<accession>A0A218WLH4</accession>
<dbReference type="PROSITE" id="PS50181">
    <property type="entry name" value="FBOX"/>
    <property type="match status" value="1"/>
</dbReference>
<dbReference type="SMART" id="SM00256">
    <property type="entry name" value="FBOX"/>
    <property type="match status" value="1"/>
</dbReference>
<dbReference type="EMBL" id="PGOL01000918">
    <property type="protein sequence ID" value="PKI62869.1"/>
    <property type="molecule type" value="Genomic_DNA"/>
</dbReference>
<evidence type="ECO:0000313" key="3">
    <source>
        <dbReference type="EMBL" id="PKI62869.1"/>
    </source>
</evidence>
<dbReference type="Pfam" id="PF00646">
    <property type="entry name" value="F-box"/>
    <property type="match status" value="1"/>
</dbReference>
<evidence type="ECO:0000313" key="4">
    <source>
        <dbReference type="Proteomes" id="UP000197138"/>
    </source>
</evidence>
<dbReference type="Pfam" id="PF07734">
    <property type="entry name" value="FBA_1"/>
    <property type="match status" value="1"/>
</dbReference>
<keyword evidence="5" id="KW-1185">Reference proteome</keyword>
<dbReference type="OrthoDB" id="1867629at2759"/>
<dbReference type="AlphaFoldDB" id="A0A218WLH4"/>
<organism evidence="2 4">
    <name type="scientific">Punica granatum</name>
    <name type="common">Pomegranate</name>
    <dbReference type="NCBI Taxonomy" id="22663"/>
    <lineage>
        <taxon>Eukaryota</taxon>
        <taxon>Viridiplantae</taxon>
        <taxon>Streptophyta</taxon>
        <taxon>Embryophyta</taxon>
        <taxon>Tracheophyta</taxon>
        <taxon>Spermatophyta</taxon>
        <taxon>Magnoliopsida</taxon>
        <taxon>eudicotyledons</taxon>
        <taxon>Gunneridae</taxon>
        <taxon>Pentapetalae</taxon>
        <taxon>rosids</taxon>
        <taxon>malvids</taxon>
        <taxon>Myrtales</taxon>
        <taxon>Lythraceae</taxon>
        <taxon>Punica</taxon>
    </lineage>
</organism>
<dbReference type="SUPFAM" id="SSF50965">
    <property type="entry name" value="Galactose oxidase, central domain"/>
    <property type="match status" value="1"/>
</dbReference>
<dbReference type="InterPro" id="IPR006527">
    <property type="entry name" value="F-box-assoc_dom_typ1"/>
</dbReference>
<protein>
    <recommendedName>
        <fullName evidence="1">F-box domain-containing protein</fullName>
    </recommendedName>
</protein>
<dbReference type="Proteomes" id="UP000233551">
    <property type="component" value="Unassembled WGS sequence"/>
</dbReference>
<dbReference type="Proteomes" id="UP000197138">
    <property type="component" value="Unassembled WGS sequence"/>
</dbReference>
<reference evidence="4" key="1">
    <citation type="journal article" date="2017" name="Plant J.">
        <title>The pomegranate (Punica granatum L.) genome and the genomics of punicalagin biosynthesis.</title>
        <authorList>
            <person name="Qin G."/>
            <person name="Xu C."/>
            <person name="Ming R."/>
            <person name="Tang H."/>
            <person name="Guyot R."/>
            <person name="Kramer E.M."/>
            <person name="Hu Y."/>
            <person name="Yi X."/>
            <person name="Qi Y."/>
            <person name="Xu X."/>
            <person name="Gao Z."/>
            <person name="Pan H."/>
            <person name="Jian J."/>
            <person name="Tian Y."/>
            <person name="Yue Z."/>
            <person name="Xu Y."/>
        </authorList>
    </citation>
    <scope>NUCLEOTIDE SEQUENCE [LARGE SCALE GENOMIC DNA]</scope>
    <source>
        <strain evidence="4">cv. Dabenzi</strain>
    </source>
</reference>
<name>A0A218WLH4_PUNGR</name>
<evidence type="ECO:0000313" key="5">
    <source>
        <dbReference type="Proteomes" id="UP000233551"/>
    </source>
</evidence>
<dbReference type="EMBL" id="MTKT01003953">
    <property type="protein sequence ID" value="OWM73329.1"/>
    <property type="molecule type" value="Genomic_DNA"/>
</dbReference>
<feature type="domain" description="F-box" evidence="1">
    <location>
        <begin position="7"/>
        <end position="54"/>
    </location>
</feature>